<reference evidence="2" key="1">
    <citation type="journal article" date="2012" name="J. Bacteriol.">
        <title>Genome Sequence of Micromonospora lupini Lupac 08, Isolated from Root Nodules of Lupinus angustifolius.</title>
        <authorList>
            <person name="Alonso-Vega P."/>
            <person name="Normand P."/>
            <person name="Bacigalupe R."/>
            <person name="Pujic P."/>
            <person name="Lajus A."/>
            <person name="Vallenet D."/>
            <person name="Carro L."/>
            <person name="Coll P."/>
            <person name="Trujillo M.E."/>
        </authorList>
    </citation>
    <scope>NUCLEOTIDE SEQUENCE [LARGE SCALE GENOMIC DNA]</scope>
    <source>
        <strain evidence="2">Lupac 08</strain>
    </source>
</reference>
<organism evidence="1 2">
    <name type="scientific">Micromonospora lupini str. Lupac 08</name>
    <dbReference type="NCBI Taxonomy" id="1150864"/>
    <lineage>
        <taxon>Bacteria</taxon>
        <taxon>Bacillati</taxon>
        <taxon>Actinomycetota</taxon>
        <taxon>Actinomycetes</taxon>
        <taxon>Micromonosporales</taxon>
        <taxon>Micromonosporaceae</taxon>
        <taxon>Micromonospora</taxon>
    </lineage>
</organism>
<dbReference type="eggNOG" id="ENOG5033NHD">
    <property type="taxonomic scope" value="Bacteria"/>
</dbReference>
<evidence type="ECO:0008006" key="3">
    <source>
        <dbReference type="Google" id="ProtNLM"/>
    </source>
</evidence>
<evidence type="ECO:0000313" key="1">
    <source>
        <dbReference type="EMBL" id="CCH19044.1"/>
    </source>
</evidence>
<dbReference type="RefSeq" id="WP_007460868.1">
    <property type="nucleotide sequence ID" value="NZ_HF570108.1"/>
</dbReference>
<proteinExistence type="predicted"/>
<gene>
    <name evidence="1" type="ORF">MILUP08_43961</name>
</gene>
<dbReference type="Proteomes" id="UP000003448">
    <property type="component" value="Unassembled WGS sequence"/>
</dbReference>
<sequence length="183" mass="20283">MENVLTQLPALLGVLVGTIGTMAATTVTERGRWRRSQTVRWDERRLDAYADFTRAVKEIHLVSLGMLSRHRPGSRTPALDREDGMARLADADVRHTLTWEAVLLLGDAATVRAASTWRRAVRNLEQAARSLPDPPVDLDGMVRQADEARDGFYQAARSGLGVRGGTVEQFRRPAEGRIPTARN</sequence>
<accession>I0L5E7</accession>
<name>I0L5E7_9ACTN</name>
<keyword evidence="2" id="KW-1185">Reference proteome</keyword>
<dbReference type="AlphaFoldDB" id="I0L5E7"/>
<comment type="caution">
    <text evidence="1">The sequence shown here is derived from an EMBL/GenBank/DDBJ whole genome shotgun (WGS) entry which is preliminary data.</text>
</comment>
<dbReference type="EMBL" id="CAIE01000031">
    <property type="protein sequence ID" value="CCH19044.1"/>
    <property type="molecule type" value="Genomic_DNA"/>
</dbReference>
<dbReference type="OrthoDB" id="3401121at2"/>
<protein>
    <recommendedName>
        <fullName evidence="3">Secreted protein</fullName>
    </recommendedName>
</protein>
<evidence type="ECO:0000313" key="2">
    <source>
        <dbReference type="Proteomes" id="UP000003448"/>
    </source>
</evidence>
<dbReference type="STRING" id="1150864.MILUP08_43961"/>